<dbReference type="PROSITE" id="PS51257">
    <property type="entry name" value="PROKAR_LIPOPROTEIN"/>
    <property type="match status" value="1"/>
</dbReference>
<dbReference type="RefSeq" id="WP_100921716.1">
    <property type="nucleotide sequence ID" value="NZ_CP020370.1"/>
</dbReference>
<dbReference type="KEGG" id="tsy:THSYN_26005"/>
<sequence>MRLTLSMALVVALVIAGCARGGSRDGGAPPDGLTRDQLLSELAACHLLRVAQAGDKAVTDATVIAAVRRYGFTPAAVVQRANQLLLRDRTNGAALGRQAGAACNNLADVTQVAPALVRFEPSGQARSAWLRVEAEITDGFADRVIRELRARRAVGLVITSAGGSVFEARKLGRYLRANGLRAAVDQVCVSACIDVLAGGTERYATPKARLGVHQSSVPGRYSSHEGGQIYVADSFRYLREMGVDADVAIAAASVPRNTILLIPLRDALATRLLTAVVERL</sequence>
<dbReference type="SUPFAM" id="SSF52096">
    <property type="entry name" value="ClpP/crotonase"/>
    <property type="match status" value="1"/>
</dbReference>
<dbReference type="AlphaFoldDB" id="A0A2K8UEW1"/>
<protein>
    <submittedName>
        <fullName evidence="1">Uncharacterized protein</fullName>
    </submittedName>
</protein>
<proteinExistence type="predicted"/>
<dbReference type="OrthoDB" id="6987066at2"/>
<dbReference type="InterPro" id="IPR029045">
    <property type="entry name" value="ClpP/crotonase-like_dom_sf"/>
</dbReference>
<organism evidence="1 2">
    <name type="scientific">Candidatus Thiodictyon syntrophicum</name>
    <dbReference type="NCBI Taxonomy" id="1166950"/>
    <lineage>
        <taxon>Bacteria</taxon>
        <taxon>Pseudomonadati</taxon>
        <taxon>Pseudomonadota</taxon>
        <taxon>Gammaproteobacteria</taxon>
        <taxon>Chromatiales</taxon>
        <taxon>Chromatiaceae</taxon>
        <taxon>Thiodictyon</taxon>
    </lineage>
</organism>
<reference evidence="1 2" key="1">
    <citation type="submission" date="2017-03" db="EMBL/GenBank/DDBJ databases">
        <title>Complete genome sequence of Candidatus 'Thiodictyon syntrophicum' sp. nov. strain Cad16T, a photolithoautotroph purple sulfur bacterium isolated from an alpine meromictic lake.</title>
        <authorList>
            <person name="Luedin S.M."/>
            <person name="Pothier J.F."/>
            <person name="Danza F."/>
            <person name="Storelli N."/>
            <person name="Wittwer M."/>
            <person name="Tonolla M."/>
        </authorList>
    </citation>
    <scope>NUCLEOTIDE SEQUENCE [LARGE SCALE GENOMIC DNA]</scope>
    <source>
        <strain evidence="1 2">Cad16T</strain>
    </source>
</reference>
<gene>
    <name evidence="1" type="ORF">THSYN_26005</name>
</gene>
<name>A0A2K8UEW1_9GAMM</name>
<dbReference type="EMBL" id="CP020370">
    <property type="protein sequence ID" value="AUB84047.1"/>
    <property type="molecule type" value="Genomic_DNA"/>
</dbReference>
<evidence type="ECO:0000313" key="1">
    <source>
        <dbReference type="EMBL" id="AUB84047.1"/>
    </source>
</evidence>
<keyword evidence="2" id="KW-1185">Reference proteome</keyword>
<accession>A0A2K8UEW1</accession>
<evidence type="ECO:0000313" key="2">
    <source>
        <dbReference type="Proteomes" id="UP000232638"/>
    </source>
</evidence>
<dbReference type="Proteomes" id="UP000232638">
    <property type="component" value="Chromosome"/>
</dbReference>
<dbReference type="Gene3D" id="3.90.226.10">
    <property type="entry name" value="2-enoyl-CoA Hydratase, Chain A, domain 1"/>
    <property type="match status" value="1"/>
</dbReference>